<dbReference type="AlphaFoldDB" id="A0A918RKZ9"/>
<dbReference type="EMBL" id="BMWH01000021">
    <property type="protein sequence ID" value="GHA02227.1"/>
    <property type="molecule type" value="Genomic_DNA"/>
</dbReference>
<gene>
    <name evidence="1" type="ORF">GCM10010389_47020</name>
</gene>
<name>A0A918RKZ9_9ACTN</name>
<proteinExistence type="predicted"/>
<organism evidence="1 2">
    <name type="scientific">Streptomyces echinoruber</name>
    <dbReference type="NCBI Taxonomy" id="68898"/>
    <lineage>
        <taxon>Bacteria</taxon>
        <taxon>Bacillati</taxon>
        <taxon>Actinomycetota</taxon>
        <taxon>Actinomycetes</taxon>
        <taxon>Kitasatosporales</taxon>
        <taxon>Streptomycetaceae</taxon>
        <taxon>Streptomyces</taxon>
    </lineage>
</organism>
<comment type="caution">
    <text evidence="1">The sequence shown here is derived from an EMBL/GenBank/DDBJ whole genome shotgun (WGS) entry which is preliminary data.</text>
</comment>
<evidence type="ECO:0000313" key="2">
    <source>
        <dbReference type="Proteomes" id="UP000623010"/>
    </source>
</evidence>
<keyword evidence="2" id="KW-1185">Reference proteome</keyword>
<dbReference type="Proteomes" id="UP000623010">
    <property type="component" value="Unassembled WGS sequence"/>
</dbReference>
<dbReference type="RefSeq" id="WP_190059458.1">
    <property type="nucleotide sequence ID" value="NZ_BMWH01000021.1"/>
</dbReference>
<reference evidence="1" key="1">
    <citation type="journal article" date="2014" name="Int. J. Syst. Evol. Microbiol.">
        <title>Complete genome sequence of Corynebacterium casei LMG S-19264T (=DSM 44701T), isolated from a smear-ripened cheese.</title>
        <authorList>
            <consortium name="US DOE Joint Genome Institute (JGI-PGF)"/>
            <person name="Walter F."/>
            <person name="Albersmeier A."/>
            <person name="Kalinowski J."/>
            <person name="Ruckert C."/>
        </authorList>
    </citation>
    <scope>NUCLEOTIDE SEQUENCE</scope>
    <source>
        <strain evidence="1">JCM 5016</strain>
    </source>
</reference>
<accession>A0A918RKZ9</accession>
<reference evidence="1" key="2">
    <citation type="submission" date="2020-09" db="EMBL/GenBank/DDBJ databases">
        <authorList>
            <person name="Sun Q."/>
            <person name="Ohkuma M."/>
        </authorList>
    </citation>
    <scope>NUCLEOTIDE SEQUENCE</scope>
    <source>
        <strain evidence="1">JCM 5016</strain>
    </source>
</reference>
<protein>
    <submittedName>
        <fullName evidence="1">Uncharacterized protein</fullName>
    </submittedName>
</protein>
<sequence>MNSTPQVATAEISDAELDLVAGGSTIDATAGVPGSLTAAACAGVFTSVSPEGVGVGVHAEAGVQH</sequence>
<evidence type="ECO:0000313" key="1">
    <source>
        <dbReference type="EMBL" id="GHA02227.1"/>
    </source>
</evidence>